<sequence length="585" mass="61449">MVAVSSIEAGVRPARPLSRIRPRFNPLTAFWLLIVAILVLPIALFLAGAFSPRLLDQGPQWFTLSAFATALNGHLLTGFLNSLMVGISTAVISAAIAFGLAWLVQRTNVWGRRLWTGVVFALLLTPSYLIALGWERLLEPNGVLQTLGFDPSGIRNVFYGPVGIVLVLTVKGIPFAYLAISNALRGLGNEFEDAVRVHGGGPVSAIAIVVSLLGPAIWAALAIVFAESVGDFGVASTLANDSHFTVATFTLYNAVQAFPVQFPVAAAVGWLLLLLVVLALFAQSRALRGRSYRVLGGRTRPAVRCTLSLRAQLLASFALTLLLVTALGVPTFGAVSASLIDGLGSLAGTHQWSLANYSRVITSPDLSGPLLYSAGLAAVTASVTVIMALVCARMLASKGNSFGGKVLDLVLLAAVALPGIVFAAGYIFAYNLPFTNAIGIHLYGTTSLLLLAYLATALPSTSRVLSGTMSQLQDSMMSASRVHGRGVVLSWLSIVVPVVARPLLTAWLLTYTATLLELPVSQLLAPPGEQPISVGITTALSKYDFGGGTAMEVLAILSALAVVGVGYLVFRIVTPVGWRHLGGAR</sequence>
<feature type="transmembrane region" description="Helical" evidence="8">
    <location>
        <begin position="370"/>
        <end position="395"/>
    </location>
</feature>
<feature type="transmembrane region" description="Helical" evidence="8">
    <location>
        <begin position="114"/>
        <end position="134"/>
    </location>
</feature>
<name>A0A6L9XSA9_9MICO</name>
<dbReference type="PANTHER" id="PTHR43357:SF4">
    <property type="entry name" value="INNER MEMBRANE ABC TRANSPORTER PERMEASE PROTEIN YDCV"/>
    <property type="match status" value="1"/>
</dbReference>
<feature type="transmembrane region" description="Helical" evidence="8">
    <location>
        <begin position="486"/>
        <end position="509"/>
    </location>
</feature>
<evidence type="ECO:0000256" key="5">
    <source>
        <dbReference type="ARBA" id="ARBA00022692"/>
    </source>
</evidence>
<keyword evidence="11" id="KW-1185">Reference proteome</keyword>
<keyword evidence="7 8" id="KW-0472">Membrane</keyword>
<dbReference type="Pfam" id="PF00528">
    <property type="entry name" value="BPD_transp_1"/>
    <property type="match status" value="1"/>
</dbReference>
<evidence type="ECO:0000256" key="6">
    <source>
        <dbReference type="ARBA" id="ARBA00022989"/>
    </source>
</evidence>
<feature type="transmembrane region" description="Helical" evidence="8">
    <location>
        <begin position="201"/>
        <end position="226"/>
    </location>
</feature>
<keyword evidence="2 8" id="KW-0813">Transport</keyword>
<proteinExistence type="inferred from homology"/>
<comment type="caution">
    <text evidence="10">The sequence shown here is derived from an EMBL/GenBank/DDBJ whole genome shotgun (WGS) entry which is preliminary data.</text>
</comment>
<feature type="transmembrane region" description="Helical" evidence="8">
    <location>
        <begin position="440"/>
        <end position="465"/>
    </location>
</feature>
<gene>
    <name evidence="10" type="ORF">G3T36_00250</name>
</gene>
<feature type="transmembrane region" description="Helical" evidence="8">
    <location>
        <begin position="313"/>
        <end position="340"/>
    </location>
</feature>
<keyword evidence="4" id="KW-0997">Cell inner membrane</keyword>
<dbReference type="GO" id="GO:0055085">
    <property type="term" value="P:transmembrane transport"/>
    <property type="evidence" value="ECO:0007669"/>
    <property type="project" value="InterPro"/>
</dbReference>
<dbReference type="PROSITE" id="PS50928">
    <property type="entry name" value="ABC_TM1"/>
    <property type="match status" value="2"/>
</dbReference>
<evidence type="ECO:0000256" key="8">
    <source>
        <dbReference type="RuleBase" id="RU363032"/>
    </source>
</evidence>
<keyword evidence="6 8" id="KW-1133">Transmembrane helix</keyword>
<keyword evidence="5 8" id="KW-0812">Transmembrane</keyword>
<feature type="domain" description="ABC transmembrane type-1" evidence="9">
    <location>
        <begin position="370"/>
        <end position="566"/>
    </location>
</feature>
<keyword evidence="3" id="KW-1003">Cell membrane</keyword>
<dbReference type="AlphaFoldDB" id="A0A6L9XSA9"/>
<evidence type="ECO:0000313" key="11">
    <source>
        <dbReference type="Proteomes" id="UP000474967"/>
    </source>
</evidence>
<reference evidence="10 11" key="1">
    <citation type="journal article" date="2014" name="J. Microbiol.">
        <title>Diaminobutyricibacter tongyongensis gen. nov., sp. nov. and Homoserinibacter gongjuensis gen. nov., sp. nov. belong to the family Microbacteriaceae.</title>
        <authorList>
            <person name="Kim S.J."/>
            <person name="Ahn J.H."/>
            <person name="Weon H.Y."/>
            <person name="Hamada M."/>
            <person name="Suzuki K."/>
            <person name="Kwon S.W."/>
        </authorList>
    </citation>
    <scope>NUCLEOTIDE SEQUENCE [LARGE SCALE GENOMIC DNA]</scope>
    <source>
        <strain evidence="10 11">NBRC 108724</strain>
    </source>
</reference>
<feature type="transmembrane region" description="Helical" evidence="8">
    <location>
        <begin position="158"/>
        <end position="180"/>
    </location>
</feature>
<evidence type="ECO:0000256" key="3">
    <source>
        <dbReference type="ARBA" id="ARBA00022475"/>
    </source>
</evidence>
<evidence type="ECO:0000256" key="7">
    <source>
        <dbReference type="ARBA" id="ARBA00023136"/>
    </source>
</evidence>
<dbReference type="InterPro" id="IPR035906">
    <property type="entry name" value="MetI-like_sf"/>
</dbReference>
<dbReference type="EMBL" id="JAAGWY010000001">
    <property type="protein sequence ID" value="NEN04293.1"/>
    <property type="molecule type" value="Genomic_DNA"/>
</dbReference>
<feature type="transmembrane region" description="Helical" evidence="8">
    <location>
        <begin position="260"/>
        <end position="282"/>
    </location>
</feature>
<evidence type="ECO:0000256" key="4">
    <source>
        <dbReference type="ARBA" id="ARBA00022519"/>
    </source>
</evidence>
<protein>
    <submittedName>
        <fullName evidence="10">Iron ABC transporter permease</fullName>
    </submittedName>
</protein>
<dbReference type="Gene3D" id="1.10.3720.10">
    <property type="entry name" value="MetI-like"/>
    <property type="match status" value="2"/>
</dbReference>
<feature type="transmembrane region" description="Helical" evidence="8">
    <location>
        <begin position="83"/>
        <end position="102"/>
    </location>
</feature>
<dbReference type="GO" id="GO:0005886">
    <property type="term" value="C:plasma membrane"/>
    <property type="evidence" value="ECO:0007669"/>
    <property type="project" value="UniProtKB-SubCell"/>
</dbReference>
<evidence type="ECO:0000256" key="2">
    <source>
        <dbReference type="ARBA" id="ARBA00022448"/>
    </source>
</evidence>
<comment type="subcellular location">
    <subcellularLocation>
        <location evidence="1">Cell inner membrane</location>
        <topology evidence="1">Multi-pass membrane protein</topology>
    </subcellularLocation>
    <subcellularLocation>
        <location evidence="8">Cell membrane</location>
        <topology evidence="8">Multi-pass membrane protein</topology>
    </subcellularLocation>
</comment>
<feature type="transmembrane region" description="Helical" evidence="8">
    <location>
        <begin position="407"/>
        <end position="428"/>
    </location>
</feature>
<dbReference type="RefSeq" id="WP_163287441.1">
    <property type="nucleotide sequence ID" value="NZ_JAAGWY010000001.1"/>
</dbReference>
<dbReference type="InterPro" id="IPR000515">
    <property type="entry name" value="MetI-like"/>
</dbReference>
<evidence type="ECO:0000313" key="10">
    <source>
        <dbReference type="EMBL" id="NEN04293.1"/>
    </source>
</evidence>
<dbReference type="PANTHER" id="PTHR43357">
    <property type="entry name" value="INNER MEMBRANE ABC TRANSPORTER PERMEASE PROTEIN YDCV"/>
    <property type="match status" value="1"/>
</dbReference>
<dbReference type="Proteomes" id="UP000474967">
    <property type="component" value="Unassembled WGS sequence"/>
</dbReference>
<comment type="similarity">
    <text evidence="8">Belongs to the binding-protein-dependent transport system permease family.</text>
</comment>
<evidence type="ECO:0000256" key="1">
    <source>
        <dbReference type="ARBA" id="ARBA00004429"/>
    </source>
</evidence>
<dbReference type="SUPFAM" id="SSF161098">
    <property type="entry name" value="MetI-like"/>
    <property type="match status" value="2"/>
</dbReference>
<accession>A0A6L9XSA9</accession>
<feature type="domain" description="ABC transmembrane type-1" evidence="9">
    <location>
        <begin position="79"/>
        <end position="283"/>
    </location>
</feature>
<evidence type="ECO:0000259" key="9">
    <source>
        <dbReference type="PROSITE" id="PS50928"/>
    </source>
</evidence>
<feature type="transmembrane region" description="Helical" evidence="8">
    <location>
        <begin position="550"/>
        <end position="570"/>
    </location>
</feature>
<feature type="transmembrane region" description="Helical" evidence="8">
    <location>
        <begin position="29"/>
        <end position="49"/>
    </location>
</feature>
<organism evidence="10 11">
    <name type="scientific">Leifsonia tongyongensis</name>
    <dbReference type="NCBI Taxonomy" id="1268043"/>
    <lineage>
        <taxon>Bacteria</taxon>
        <taxon>Bacillati</taxon>
        <taxon>Actinomycetota</taxon>
        <taxon>Actinomycetes</taxon>
        <taxon>Micrococcales</taxon>
        <taxon>Microbacteriaceae</taxon>
        <taxon>Leifsonia</taxon>
    </lineage>
</organism>
<dbReference type="CDD" id="cd06261">
    <property type="entry name" value="TM_PBP2"/>
    <property type="match status" value="1"/>
</dbReference>